<organism evidence="1 2">
    <name type="scientific">Sphaerotilus montanus</name>
    <dbReference type="NCBI Taxonomy" id="522889"/>
    <lineage>
        <taxon>Bacteria</taxon>
        <taxon>Pseudomonadati</taxon>
        <taxon>Pseudomonadota</taxon>
        <taxon>Betaproteobacteria</taxon>
        <taxon>Burkholderiales</taxon>
        <taxon>Sphaerotilaceae</taxon>
        <taxon>Sphaerotilus</taxon>
    </lineage>
</organism>
<reference evidence="1 2" key="1">
    <citation type="submission" date="2020-07" db="EMBL/GenBank/DDBJ databases">
        <title>Genomic Encyclopedia of Archaeal and Bacterial Type Strains, Phase II (KMG-II): from individual species to whole genera.</title>
        <authorList>
            <person name="Goeker M."/>
        </authorList>
    </citation>
    <scope>NUCLEOTIDE SEQUENCE [LARGE SCALE GENOMIC DNA]</scope>
    <source>
        <strain evidence="1 2">DSM 21226</strain>
    </source>
</reference>
<comment type="caution">
    <text evidence="1">The sequence shown here is derived from an EMBL/GenBank/DDBJ whole genome shotgun (WGS) entry which is preliminary data.</text>
</comment>
<dbReference type="Pfam" id="PF08893">
    <property type="entry name" value="DUF1839"/>
    <property type="match status" value="1"/>
</dbReference>
<accession>A0A7Y9R569</accession>
<dbReference type="InterPro" id="IPR014989">
    <property type="entry name" value="DUF1839"/>
</dbReference>
<evidence type="ECO:0000313" key="2">
    <source>
        <dbReference type="Proteomes" id="UP000518288"/>
    </source>
</evidence>
<dbReference type="EMBL" id="JACCFH010000001">
    <property type="protein sequence ID" value="NYG35297.1"/>
    <property type="molecule type" value="Genomic_DNA"/>
</dbReference>
<sequence length="354" mass="39753">MPSARPLCLITGLDRLGIPLAWPAQDRIWPETNRFTDIWLGVLCALRLEPSACLPYTLAVDFLDDQWTQFRPSHDDLYMLYGIEVQTLTVWRPLIDHLHEQLSAGRLVIVDVPARSLPDGGGGLLHPRSATETIVINEIDTAQERLGCFHRTDYRVLQGAEYRRLLHPESDPESQTLLGRAEVINLHNLVRRPPDTLRHLSHQLLEKYLQRVPTRHPLRRWKRRFAHEITLLMSGGPTHYQHWADAGPHQLGAAFELAALYLVWIAGSTSGSAHLVQAADAFRQLSVLARALLLKGARAVVNGQPFNEYALVERMTRHWSRGMQLLGAGEIVLDTPTLLLRPAPAADGRAAATD</sequence>
<dbReference type="AlphaFoldDB" id="A0A7Y9R569"/>
<evidence type="ECO:0000313" key="1">
    <source>
        <dbReference type="EMBL" id="NYG35297.1"/>
    </source>
</evidence>
<name>A0A7Y9R569_9BURK</name>
<evidence type="ECO:0008006" key="3">
    <source>
        <dbReference type="Google" id="ProtNLM"/>
    </source>
</evidence>
<protein>
    <recommendedName>
        <fullName evidence="3">DUF1839 family protein</fullName>
    </recommendedName>
</protein>
<gene>
    <name evidence="1" type="ORF">BDD16_004283</name>
</gene>
<keyword evidence="2" id="KW-1185">Reference proteome</keyword>
<dbReference type="Proteomes" id="UP000518288">
    <property type="component" value="Unassembled WGS sequence"/>
</dbReference>
<proteinExistence type="predicted"/>
<dbReference type="RefSeq" id="WP_179635836.1">
    <property type="nucleotide sequence ID" value="NZ_JACCFH010000001.1"/>
</dbReference>